<evidence type="ECO:0000256" key="5">
    <source>
        <dbReference type="ARBA" id="ARBA00023034"/>
    </source>
</evidence>
<comment type="caution">
    <text evidence="8">The sequence shown here is derived from an EMBL/GenBank/DDBJ whole genome shotgun (WGS) entry which is preliminary data.</text>
</comment>
<evidence type="ECO:0000256" key="7">
    <source>
        <dbReference type="ARBA" id="ARBA00023180"/>
    </source>
</evidence>
<keyword evidence="5" id="KW-0333">Golgi apparatus</keyword>
<protein>
    <recommendedName>
        <fullName evidence="10">Sulfotransferase family protein</fullName>
    </recommendedName>
</protein>
<dbReference type="Proteomes" id="UP000433101">
    <property type="component" value="Unassembled WGS sequence"/>
</dbReference>
<dbReference type="GO" id="GO:0016051">
    <property type="term" value="P:carbohydrate biosynthetic process"/>
    <property type="evidence" value="ECO:0007669"/>
    <property type="project" value="InterPro"/>
</dbReference>
<keyword evidence="3" id="KW-0812">Transmembrane</keyword>
<keyword evidence="2" id="KW-0808">Transferase</keyword>
<evidence type="ECO:0000256" key="4">
    <source>
        <dbReference type="ARBA" id="ARBA00022989"/>
    </source>
</evidence>
<dbReference type="Pfam" id="PF03567">
    <property type="entry name" value="Sulfotransfer_2"/>
    <property type="match status" value="1"/>
</dbReference>
<dbReference type="PANTHER" id="PTHR12137">
    <property type="entry name" value="CARBOHYDRATE SULFOTRANSFERASE"/>
    <property type="match status" value="1"/>
</dbReference>
<dbReference type="InterPro" id="IPR005331">
    <property type="entry name" value="Sulfotransferase"/>
</dbReference>
<dbReference type="InterPro" id="IPR018011">
    <property type="entry name" value="Carb_sulfotrans_8-10"/>
</dbReference>
<dbReference type="GO" id="GO:0008146">
    <property type="term" value="F:sulfotransferase activity"/>
    <property type="evidence" value="ECO:0007669"/>
    <property type="project" value="InterPro"/>
</dbReference>
<keyword evidence="9" id="KW-1185">Reference proteome</keyword>
<name>A0A7X3LRZ5_9HYPH</name>
<evidence type="ECO:0000256" key="6">
    <source>
        <dbReference type="ARBA" id="ARBA00023136"/>
    </source>
</evidence>
<dbReference type="InterPro" id="IPR027417">
    <property type="entry name" value="P-loop_NTPase"/>
</dbReference>
<dbReference type="SUPFAM" id="SSF52540">
    <property type="entry name" value="P-loop containing nucleoside triphosphate hydrolases"/>
    <property type="match status" value="1"/>
</dbReference>
<dbReference type="AlphaFoldDB" id="A0A7X3LRZ5"/>
<evidence type="ECO:0000313" key="9">
    <source>
        <dbReference type="Proteomes" id="UP000433101"/>
    </source>
</evidence>
<reference evidence="8 9" key="1">
    <citation type="submission" date="2019-12" db="EMBL/GenBank/DDBJ databases">
        <authorList>
            <person name="Li M."/>
        </authorList>
    </citation>
    <scope>NUCLEOTIDE SEQUENCE [LARGE SCALE GENOMIC DNA]</scope>
    <source>
        <strain evidence="8 9">GBMRC 2046</strain>
    </source>
</reference>
<keyword evidence="6" id="KW-0472">Membrane</keyword>
<dbReference type="RefSeq" id="WP_160774292.1">
    <property type="nucleotide sequence ID" value="NZ_WUMV01000002.1"/>
</dbReference>
<dbReference type="GO" id="GO:0016020">
    <property type="term" value="C:membrane"/>
    <property type="evidence" value="ECO:0007669"/>
    <property type="project" value="InterPro"/>
</dbReference>
<comment type="subcellular location">
    <subcellularLocation>
        <location evidence="1">Golgi apparatus membrane</location>
        <topology evidence="1">Single-pass type II membrane protein</topology>
    </subcellularLocation>
</comment>
<evidence type="ECO:0000256" key="1">
    <source>
        <dbReference type="ARBA" id="ARBA00004323"/>
    </source>
</evidence>
<dbReference type="EMBL" id="WUMV01000002">
    <property type="protein sequence ID" value="MXN64025.1"/>
    <property type="molecule type" value="Genomic_DNA"/>
</dbReference>
<sequence length="220" mass="25573">MAIVLENYGIVYFPVPKTACTSIKYLMYKINNGRNFEQHIRGDNLMHIHNSAYDTPSFIDVDLMPLKNMIRITVVRDPVARMLSAYSNRVKHYGELSEKRIDLELASKLGVRPNPSPDQFFNNLGKYRILSDSIKHHTDPIYSFLGSDLRYFHHVFRIEKISDFVDFMKNSTSQRIELEREQTGGEKISLSDLSNKARRKLTEYCYGDYALLQGHYPTPK</sequence>
<evidence type="ECO:0008006" key="10">
    <source>
        <dbReference type="Google" id="ProtNLM"/>
    </source>
</evidence>
<gene>
    <name evidence="8" type="ORF">GR183_03830</name>
</gene>
<accession>A0A7X3LRZ5</accession>
<evidence type="ECO:0000313" key="8">
    <source>
        <dbReference type="EMBL" id="MXN64025.1"/>
    </source>
</evidence>
<keyword evidence="4" id="KW-1133">Transmembrane helix</keyword>
<evidence type="ECO:0000256" key="2">
    <source>
        <dbReference type="ARBA" id="ARBA00022679"/>
    </source>
</evidence>
<evidence type="ECO:0000256" key="3">
    <source>
        <dbReference type="ARBA" id="ARBA00022692"/>
    </source>
</evidence>
<dbReference type="PANTHER" id="PTHR12137:SF54">
    <property type="entry name" value="CARBOHYDRATE SULFOTRANSFERASE"/>
    <property type="match status" value="1"/>
</dbReference>
<dbReference type="Gene3D" id="3.40.50.300">
    <property type="entry name" value="P-loop containing nucleotide triphosphate hydrolases"/>
    <property type="match status" value="1"/>
</dbReference>
<proteinExistence type="predicted"/>
<organism evidence="8 9">
    <name type="scientific">Stappia sediminis</name>
    <dbReference type="NCBI Taxonomy" id="2692190"/>
    <lineage>
        <taxon>Bacteria</taxon>
        <taxon>Pseudomonadati</taxon>
        <taxon>Pseudomonadota</taxon>
        <taxon>Alphaproteobacteria</taxon>
        <taxon>Hyphomicrobiales</taxon>
        <taxon>Stappiaceae</taxon>
        <taxon>Stappia</taxon>
    </lineage>
</organism>
<keyword evidence="7" id="KW-0325">Glycoprotein</keyword>